<dbReference type="SUPFAM" id="SSF110997">
    <property type="entry name" value="Sporulation related repeat"/>
    <property type="match status" value="1"/>
</dbReference>
<dbReference type="GO" id="GO:0042834">
    <property type="term" value="F:peptidoglycan binding"/>
    <property type="evidence" value="ECO:0007669"/>
    <property type="project" value="InterPro"/>
</dbReference>
<dbReference type="PANTHER" id="PTHR38687">
    <property type="entry name" value="CELL DIVISION PROTEIN DEDD-RELATED"/>
    <property type="match status" value="1"/>
</dbReference>
<keyword evidence="4" id="KW-1185">Reference proteome</keyword>
<accession>A0A1M5Y993</accession>
<dbReference type="GO" id="GO:0030428">
    <property type="term" value="C:cell septum"/>
    <property type="evidence" value="ECO:0007669"/>
    <property type="project" value="TreeGrafter"/>
</dbReference>
<dbReference type="InterPro" id="IPR007730">
    <property type="entry name" value="SPOR-like_dom"/>
</dbReference>
<dbReference type="AlphaFoldDB" id="A0A1M5Y993"/>
<organism evidence="3 4">
    <name type="scientific">Ferrimonas marina</name>
    <dbReference type="NCBI Taxonomy" id="299255"/>
    <lineage>
        <taxon>Bacteria</taxon>
        <taxon>Pseudomonadati</taxon>
        <taxon>Pseudomonadota</taxon>
        <taxon>Gammaproteobacteria</taxon>
        <taxon>Alteromonadales</taxon>
        <taxon>Ferrimonadaceae</taxon>
        <taxon>Ferrimonas</taxon>
    </lineage>
</organism>
<dbReference type="Proteomes" id="UP000184268">
    <property type="component" value="Unassembled WGS sequence"/>
</dbReference>
<dbReference type="PROSITE" id="PS51724">
    <property type="entry name" value="SPOR"/>
    <property type="match status" value="1"/>
</dbReference>
<protein>
    <submittedName>
        <fullName evidence="3">DedD protein</fullName>
    </submittedName>
</protein>
<evidence type="ECO:0000313" key="3">
    <source>
        <dbReference type="EMBL" id="SHI08607.1"/>
    </source>
</evidence>
<feature type="domain" description="SPOR" evidence="2">
    <location>
        <begin position="114"/>
        <end position="193"/>
    </location>
</feature>
<dbReference type="EMBL" id="FQXG01000007">
    <property type="protein sequence ID" value="SHI08607.1"/>
    <property type="molecule type" value="Genomic_DNA"/>
</dbReference>
<dbReference type="PANTHER" id="PTHR38687:SF1">
    <property type="entry name" value="CELL DIVISION PROTEIN DEDD"/>
    <property type="match status" value="1"/>
</dbReference>
<dbReference type="GO" id="GO:0032153">
    <property type="term" value="C:cell division site"/>
    <property type="evidence" value="ECO:0007669"/>
    <property type="project" value="TreeGrafter"/>
</dbReference>
<sequence length="198" mass="21611">MAQPIQNRLVGTLVLVALGVLFLPDMLNGEKKRVEEQFATIPLRPSVAESTLPEQALSPLAEAEAPVAIPLEDSESKPVETAQLPATTEVEVTESAQAEPTPKPKPKAVESQAKSERSGWSIRLGSFRSASNVNRLVKDLRAQDYPAYTVPAKPVDGQITVVFVGPDIDKSRIEALQRELAEEHALQTQLVRYNPLQI</sequence>
<dbReference type="RefSeq" id="WP_067664474.1">
    <property type="nucleotide sequence ID" value="NZ_FQXG01000007.1"/>
</dbReference>
<evidence type="ECO:0000313" key="4">
    <source>
        <dbReference type="Proteomes" id="UP000184268"/>
    </source>
</evidence>
<proteinExistence type="predicted"/>
<gene>
    <name evidence="3" type="ORF">SAMN02745129_3975</name>
</gene>
<evidence type="ECO:0000259" key="2">
    <source>
        <dbReference type="PROSITE" id="PS51724"/>
    </source>
</evidence>
<dbReference type="InterPro" id="IPR052521">
    <property type="entry name" value="Cell_div_SPOR-domain"/>
</dbReference>
<dbReference type="GO" id="GO:0032506">
    <property type="term" value="P:cytokinetic process"/>
    <property type="evidence" value="ECO:0007669"/>
    <property type="project" value="TreeGrafter"/>
</dbReference>
<dbReference type="STRING" id="299255.SAMN02745129_3975"/>
<dbReference type="InterPro" id="IPR036680">
    <property type="entry name" value="SPOR-like_sf"/>
</dbReference>
<dbReference type="Pfam" id="PF05036">
    <property type="entry name" value="SPOR"/>
    <property type="match status" value="1"/>
</dbReference>
<feature type="region of interest" description="Disordered" evidence="1">
    <location>
        <begin position="69"/>
        <end position="116"/>
    </location>
</feature>
<dbReference type="Gene3D" id="3.30.70.1070">
    <property type="entry name" value="Sporulation related repeat"/>
    <property type="match status" value="1"/>
</dbReference>
<name>A0A1M5Y993_9GAMM</name>
<reference evidence="3 4" key="1">
    <citation type="submission" date="2016-11" db="EMBL/GenBank/DDBJ databases">
        <authorList>
            <person name="Jaros S."/>
            <person name="Januszkiewicz K."/>
            <person name="Wedrychowicz H."/>
        </authorList>
    </citation>
    <scope>NUCLEOTIDE SEQUENCE [LARGE SCALE GENOMIC DNA]</scope>
    <source>
        <strain evidence="3 4">DSM 16917</strain>
    </source>
</reference>
<evidence type="ECO:0000256" key="1">
    <source>
        <dbReference type="SAM" id="MobiDB-lite"/>
    </source>
</evidence>